<organism evidence="4 5">
    <name type="scientific">Serratia rubidaea</name>
    <name type="common">Serratia marinorubra</name>
    <dbReference type="NCBI Taxonomy" id="61652"/>
    <lineage>
        <taxon>Bacteria</taxon>
        <taxon>Pseudomonadati</taxon>
        <taxon>Pseudomonadota</taxon>
        <taxon>Gammaproteobacteria</taxon>
        <taxon>Enterobacterales</taxon>
        <taxon>Yersiniaceae</taxon>
        <taxon>Serratia</taxon>
    </lineage>
</organism>
<comment type="pathway">
    <text evidence="1">Bacterial outer membrane biogenesis; LPS O-antigen biosynthesis.</text>
</comment>
<proteinExistence type="inferred from homology"/>
<reference evidence="4 5" key="1">
    <citation type="submission" date="2018-12" db="EMBL/GenBank/DDBJ databases">
        <authorList>
            <consortium name="Pathogen Informatics"/>
        </authorList>
    </citation>
    <scope>NUCLEOTIDE SEQUENCE [LARGE SCALE GENOMIC DNA]</scope>
    <source>
        <strain evidence="4 5">NCTC10036</strain>
    </source>
</reference>
<gene>
    <name evidence="4" type="ORF">NCTC10036_01420</name>
</gene>
<dbReference type="RefSeq" id="WP_061321741.1">
    <property type="nucleotide sequence ID" value="NZ_CP014474.1"/>
</dbReference>
<dbReference type="KEGG" id="srz:AXX16_0430"/>
<accession>A0A126VD33</accession>
<feature type="domain" description="NAD-dependent epimerase/dehydratase" evidence="3">
    <location>
        <begin position="10"/>
        <end position="192"/>
    </location>
</feature>
<dbReference type="Proteomes" id="UP000281904">
    <property type="component" value="Chromosome"/>
</dbReference>
<dbReference type="AlphaFoldDB" id="A0A126VD33"/>
<evidence type="ECO:0000259" key="3">
    <source>
        <dbReference type="Pfam" id="PF01370"/>
    </source>
</evidence>
<dbReference type="SUPFAM" id="SSF51735">
    <property type="entry name" value="NAD(P)-binding Rossmann-fold domains"/>
    <property type="match status" value="1"/>
</dbReference>
<dbReference type="InterPro" id="IPR001509">
    <property type="entry name" value="Epimerase_deHydtase"/>
</dbReference>
<comment type="similarity">
    <text evidence="2">Belongs to the NAD(P)-dependent epimerase/dehydratase family.</text>
</comment>
<evidence type="ECO:0000256" key="2">
    <source>
        <dbReference type="ARBA" id="ARBA00007637"/>
    </source>
</evidence>
<dbReference type="Pfam" id="PF01370">
    <property type="entry name" value="Epimerase"/>
    <property type="match status" value="1"/>
</dbReference>
<sequence>MTLRNEMGRILITGAGGRVATVYRLAVAGRHALRLAERDTARLTDIGAHDEIVACDVRDLQACRRACDGIDTVLHLAADPSPDADFCSSLKDNNILGTFNIFRAAKDAGCRRVVFASSAQAVEGYPLDYQVRPDDAPRPKNLYGASKAFGEGIAAYFAHQEGLSALSVRLANFCALEAGRQISARAMSAFLSHRDAADLLDRCIRVTNVHHAVVHGISDNRYKRLSLEETSRLLGYHPQDDAFRLSGFV</sequence>
<evidence type="ECO:0000313" key="5">
    <source>
        <dbReference type="Proteomes" id="UP000281904"/>
    </source>
</evidence>
<dbReference type="Gene3D" id="3.40.50.720">
    <property type="entry name" value="NAD(P)-binding Rossmann-like Domain"/>
    <property type="match status" value="1"/>
</dbReference>
<protein>
    <submittedName>
        <fullName evidence="4">Cholesterol dehydrogenase</fullName>
    </submittedName>
</protein>
<evidence type="ECO:0000313" key="4">
    <source>
        <dbReference type="EMBL" id="VEI63161.1"/>
    </source>
</evidence>
<dbReference type="InterPro" id="IPR036291">
    <property type="entry name" value="NAD(P)-bd_dom_sf"/>
</dbReference>
<name>A0A126VD33_SERRU</name>
<evidence type="ECO:0000256" key="1">
    <source>
        <dbReference type="ARBA" id="ARBA00005125"/>
    </source>
</evidence>
<dbReference type="EMBL" id="LR134493">
    <property type="protein sequence ID" value="VEI63161.1"/>
    <property type="molecule type" value="Genomic_DNA"/>
</dbReference>
<dbReference type="PANTHER" id="PTHR43000">
    <property type="entry name" value="DTDP-D-GLUCOSE 4,6-DEHYDRATASE-RELATED"/>
    <property type="match status" value="1"/>
</dbReference>